<evidence type="ECO:0000256" key="2">
    <source>
        <dbReference type="SAM" id="MobiDB-lite"/>
    </source>
</evidence>
<dbReference type="KEGG" id="slf:JEQ17_30765"/>
<gene>
    <name evidence="4" type="ORF">JEQ17_30765</name>
</gene>
<keyword evidence="5" id="KW-1185">Reference proteome</keyword>
<evidence type="ECO:0000313" key="5">
    <source>
        <dbReference type="Proteomes" id="UP000595636"/>
    </source>
</evidence>
<dbReference type="AlphaFoldDB" id="A0A7T7RHL0"/>
<evidence type="ECO:0000313" key="4">
    <source>
        <dbReference type="EMBL" id="QQM47023.1"/>
    </source>
</evidence>
<reference evidence="4 5" key="1">
    <citation type="submission" date="2020-12" db="EMBL/GenBank/DDBJ databases">
        <title>A novel species.</title>
        <authorList>
            <person name="Li K."/>
        </authorList>
    </citation>
    <scope>NUCLEOTIDE SEQUENCE [LARGE SCALE GENOMIC DNA]</scope>
    <source>
        <strain evidence="4 5">ZYC-3</strain>
    </source>
</reference>
<protein>
    <submittedName>
        <fullName evidence="4">Transposase</fullName>
    </submittedName>
</protein>
<dbReference type="Pfam" id="PF07282">
    <property type="entry name" value="Cas12f1-like_TNB"/>
    <property type="match status" value="1"/>
</dbReference>
<accession>A0A7T7RHL0</accession>
<feature type="region of interest" description="Disordered" evidence="2">
    <location>
        <begin position="115"/>
        <end position="138"/>
    </location>
</feature>
<keyword evidence="1" id="KW-0238">DNA-binding</keyword>
<dbReference type="GO" id="GO:0003677">
    <property type="term" value="F:DNA binding"/>
    <property type="evidence" value="ECO:0007669"/>
    <property type="project" value="UniProtKB-KW"/>
</dbReference>
<name>A0A7T7RHL0_9ACTN</name>
<evidence type="ECO:0000256" key="1">
    <source>
        <dbReference type="ARBA" id="ARBA00023125"/>
    </source>
</evidence>
<proteinExistence type="predicted"/>
<organism evidence="4 5">
    <name type="scientific">Streptomyces liliifuscus</name>
    <dbReference type="NCBI Taxonomy" id="2797636"/>
    <lineage>
        <taxon>Bacteria</taxon>
        <taxon>Bacillati</taxon>
        <taxon>Actinomycetota</taxon>
        <taxon>Actinomycetes</taxon>
        <taxon>Kitasatosporales</taxon>
        <taxon>Streptomycetaceae</taxon>
        <taxon>Streptomyces</taxon>
    </lineage>
</organism>
<sequence>MTKNARGSRVEPGMRVAQKAALNRGVLDNLPGERRRQLVYKCPVFGSVLVAVTPVGTSQTCGVCRQRDPASRISRDVFVCTKCGHTDDADHNASVVILARGLRTAVGKASAAGHCGEQHAGAGHARPHHVLSSPGTHA</sequence>
<dbReference type="InterPro" id="IPR010095">
    <property type="entry name" value="Cas12f1-like_TNB"/>
</dbReference>
<evidence type="ECO:0000259" key="3">
    <source>
        <dbReference type="Pfam" id="PF07282"/>
    </source>
</evidence>
<dbReference type="Proteomes" id="UP000595636">
    <property type="component" value="Chromosome"/>
</dbReference>
<feature type="domain" description="Cas12f1-like TNB" evidence="3">
    <location>
        <begin position="35"/>
        <end position="97"/>
    </location>
</feature>
<dbReference type="EMBL" id="CP066831">
    <property type="protein sequence ID" value="QQM47023.1"/>
    <property type="molecule type" value="Genomic_DNA"/>
</dbReference>